<dbReference type="AlphaFoldDB" id="A0A1T5BYK1"/>
<dbReference type="EMBL" id="FUYY01000002">
    <property type="protein sequence ID" value="SKB52205.1"/>
    <property type="molecule type" value="Genomic_DNA"/>
</dbReference>
<dbReference type="SUPFAM" id="SSF81336">
    <property type="entry name" value="F1F0 ATP synthase subunit A"/>
    <property type="match status" value="1"/>
</dbReference>
<keyword evidence="6 11" id="KW-0375">Hydrogen ion transport</keyword>
<evidence type="ECO:0000313" key="15">
    <source>
        <dbReference type="Proteomes" id="UP000190230"/>
    </source>
</evidence>
<feature type="transmembrane region" description="Helical" evidence="11">
    <location>
        <begin position="245"/>
        <end position="265"/>
    </location>
</feature>
<evidence type="ECO:0000256" key="8">
    <source>
        <dbReference type="ARBA" id="ARBA00023065"/>
    </source>
</evidence>
<dbReference type="InterPro" id="IPR045083">
    <property type="entry name" value="ATP_synth_F0_asu_bact/mt"/>
</dbReference>
<keyword evidence="8 11" id="KW-0406">Ion transport</keyword>
<dbReference type="PANTHER" id="PTHR11410">
    <property type="entry name" value="ATP SYNTHASE SUBUNIT A"/>
    <property type="match status" value="1"/>
</dbReference>
<evidence type="ECO:0000256" key="13">
    <source>
        <dbReference type="SAM" id="SignalP"/>
    </source>
</evidence>
<evidence type="ECO:0000256" key="1">
    <source>
        <dbReference type="ARBA" id="ARBA00004141"/>
    </source>
</evidence>
<evidence type="ECO:0000256" key="10">
    <source>
        <dbReference type="ARBA" id="ARBA00023310"/>
    </source>
</evidence>
<sequence length="378" mass="42163">MHPNLEPIILSRTGTMIAHKSLKIIVTFTLALALLPFNAFAKDDSQAEESKDEFNPTDMIMHHIGDSHGWHFFGEGDSSYTLPLPVILFTEEDGFVTFMSSEFHHDTEGQYVVEKDGMRFVNYHEDIYKLDAGAQAVEFDEEHNVLNASKPWDFSITKNVAAMFLTVILMLIFFFGLAGHHKKSKNAPAGFNNILETLVLFVRDEIARPQIGEKKYMKFMPFLLTVFFFIWITNLLGLLPGAANVTGNIAVTVSLGLFTLALIVFNANKDFWQHTLWMPGIPTFVKPILAVVEVLGLLIKPIALMIRLFANITAGHIIILSLLALIFILENAGVAGISVPFALFITVLELLVAFLQAFIFTMLSALFIGAAVAEHEHH</sequence>
<evidence type="ECO:0000256" key="6">
    <source>
        <dbReference type="ARBA" id="ARBA00022781"/>
    </source>
</evidence>
<dbReference type="Gene3D" id="1.20.120.220">
    <property type="entry name" value="ATP synthase, F0 complex, subunit A"/>
    <property type="match status" value="1"/>
</dbReference>
<feature type="chain" id="PRO_5013227863" description="ATP synthase subunit a" evidence="13">
    <location>
        <begin position="42"/>
        <end position="378"/>
    </location>
</feature>
<dbReference type="STRING" id="241145.SAMN05660776_1609"/>
<feature type="transmembrane region" description="Helical" evidence="11">
    <location>
        <begin position="277"/>
        <end position="299"/>
    </location>
</feature>
<comment type="similarity">
    <text evidence="2 11 12">Belongs to the ATPase A chain family.</text>
</comment>
<evidence type="ECO:0000256" key="12">
    <source>
        <dbReference type="RuleBase" id="RU000483"/>
    </source>
</evidence>
<dbReference type="NCBIfam" id="TIGR01131">
    <property type="entry name" value="ATP_synt_6_or_A"/>
    <property type="match status" value="1"/>
</dbReference>
<keyword evidence="7 11" id="KW-1133">Transmembrane helix</keyword>
<reference evidence="15" key="1">
    <citation type="submission" date="2017-02" db="EMBL/GenBank/DDBJ databases">
        <authorList>
            <person name="Varghese N."/>
            <person name="Submissions S."/>
        </authorList>
    </citation>
    <scope>NUCLEOTIDE SEQUENCE [LARGE SCALE GENOMIC DNA]</scope>
    <source>
        <strain evidence="15">DSM 23405</strain>
    </source>
</reference>
<dbReference type="GO" id="GO:0005886">
    <property type="term" value="C:plasma membrane"/>
    <property type="evidence" value="ECO:0007669"/>
    <property type="project" value="UniProtKB-SubCell"/>
</dbReference>
<evidence type="ECO:0000313" key="14">
    <source>
        <dbReference type="EMBL" id="SKB52205.1"/>
    </source>
</evidence>
<evidence type="ECO:0000256" key="5">
    <source>
        <dbReference type="ARBA" id="ARBA00022692"/>
    </source>
</evidence>
<dbReference type="InterPro" id="IPR035908">
    <property type="entry name" value="F0_ATP_A_sf"/>
</dbReference>
<feature type="transmembrane region" description="Helical" evidence="11">
    <location>
        <begin position="219"/>
        <end position="239"/>
    </location>
</feature>
<accession>A0A1T5BYK1</accession>
<keyword evidence="13" id="KW-0732">Signal</keyword>
<evidence type="ECO:0000256" key="3">
    <source>
        <dbReference type="ARBA" id="ARBA00022448"/>
    </source>
</evidence>
<protein>
    <recommendedName>
        <fullName evidence="11 12">ATP synthase subunit a</fullName>
    </recommendedName>
    <alternativeName>
        <fullName evidence="11">ATP synthase F0 sector subunit a</fullName>
    </alternativeName>
    <alternativeName>
        <fullName evidence="11">F-ATPase subunit 6</fullName>
    </alternativeName>
</protein>
<dbReference type="Pfam" id="PF00119">
    <property type="entry name" value="ATP-synt_A"/>
    <property type="match status" value="1"/>
</dbReference>
<feature type="transmembrane region" description="Helical" evidence="11">
    <location>
        <begin position="305"/>
        <end position="329"/>
    </location>
</feature>
<dbReference type="InterPro" id="IPR000568">
    <property type="entry name" value="ATP_synth_F0_asu"/>
</dbReference>
<keyword evidence="9 11" id="KW-0472">Membrane</keyword>
<dbReference type="HAMAP" id="MF_01393">
    <property type="entry name" value="ATP_synth_a_bact"/>
    <property type="match status" value="1"/>
</dbReference>
<dbReference type="PANTHER" id="PTHR11410:SF0">
    <property type="entry name" value="ATP SYNTHASE SUBUNIT A"/>
    <property type="match status" value="1"/>
</dbReference>
<evidence type="ECO:0000256" key="4">
    <source>
        <dbReference type="ARBA" id="ARBA00022547"/>
    </source>
</evidence>
<evidence type="ECO:0000256" key="11">
    <source>
        <dbReference type="HAMAP-Rule" id="MF_01393"/>
    </source>
</evidence>
<name>A0A1T5BYK1_9FLAO</name>
<proteinExistence type="inferred from homology"/>
<feature type="transmembrane region" description="Helical" evidence="11">
    <location>
        <begin position="160"/>
        <end position="178"/>
    </location>
</feature>
<evidence type="ECO:0000256" key="9">
    <source>
        <dbReference type="ARBA" id="ARBA00023136"/>
    </source>
</evidence>
<feature type="signal peptide" evidence="13">
    <location>
        <begin position="1"/>
        <end position="41"/>
    </location>
</feature>
<keyword evidence="11" id="KW-1003">Cell membrane</keyword>
<dbReference type="CDD" id="cd00310">
    <property type="entry name" value="ATP-synt_Fo_a_6"/>
    <property type="match status" value="1"/>
</dbReference>
<evidence type="ECO:0000256" key="2">
    <source>
        <dbReference type="ARBA" id="ARBA00006810"/>
    </source>
</evidence>
<keyword evidence="3 11" id="KW-0813">Transport</keyword>
<dbReference type="Proteomes" id="UP000190230">
    <property type="component" value="Unassembled WGS sequence"/>
</dbReference>
<keyword evidence="10 11" id="KW-0066">ATP synthesis</keyword>
<keyword evidence="15" id="KW-1185">Reference proteome</keyword>
<dbReference type="PRINTS" id="PR00123">
    <property type="entry name" value="ATPASEA"/>
</dbReference>
<evidence type="ECO:0000256" key="7">
    <source>
        <dbReference type="ARBA" id="ARBA00022989"/>
    </source>
</evidence>
<comment type="function">
    <text evidence="11 12">Key component of the proton channel; it plays a direct role in the translocation of protons across the membrane.</text>
</comment>
<organism evidence="14 15">
    <name type="scientific">Salegentibacter holothuriorum</name>
    <dbReference type="NCBI Taxonomy" id="241145"/>
    <lineage>
        <taxon>Bacteria</taxon>
        <taxon>Pseudomonadati</taxon>
        <taxon>Bacteroidota</taxon>
        <taxon>Flavobacteriia</taxon>
        <taxon>Flavobacteriales</taxon>
        <taxon>Flavobacteriaceae</taxon>
        <taxon>Salegentibacter</taxon>
    </lineage>
</organism>
<feature type="transmembrane region" description="Helical" evidence="11">
    <location>
        <begin position="341"/>
        <end position="373"/>
    </location>
</feature>
<dbReference type="GO" id="GO:0045259">
    <property type="term" value="C:proton-transporting ATP synthase complex"/>
    <property type="evidence" value="ECO:0007669"/>
    <property type="project" value="UniProtKB-KW"/>
</dbReference>
<keyword evidence="4 11" id="KW-0138">CF(0)</keyword>
<dbReference type="GO" id="GO:0046933">
    <property type="term" value="F:proton-transporting ATP synthase activity, rotational mechanism"/>
    <property type="evidence" value="ECO:0007669"/>
    <property type="project" value="UniProtKB-UniRule"/>
</dbReference>
<comment type="subcellular location">
    <subcellularLocation>
        <location evidence="11 12">Cell membrane</location>
        <topology evidence="11 12">Multi-pass membrane protein</topology>
    </subcellularLocation>
    <subcellularLocation>
        <location evidence="1">Membrane</location>
        <topology evidence="1">Multi-pass membrane protein</topology>
    </subcellularLocation>
</comment>
<keyword evidence="5 11" id="KW-0812">Transmembrane</keyword>
<gene>
    <name evidence="11" type="primary">atpB</name>
    <name evidence="14" type="ORF">SAMN05660776_1609</name>
</gene>